<accession>A0A9J6EZF3</accession>
<feature type="region of interest" description="Disordered" evidence="1">
    <location>
        <begin position="411"/>
        <end position="441"/>
    </location>
</feature>
<name>A0A9J6EZF3_RHIMP</name>
<dbReference type="PANTHER" id="PTHR19446">
    <property type="entry name" value="REVERSE TRANSCRIPTASES"/>
    <property type="match status" value="1"/>
</dbReference>
<dbReference type="EMBL" id="JABSTU010000001">
    <property type="protein sequence ID" value="KAH8039384.1"/>
    <property type="molecule type" value="Genomic_DNA"/>
</dbReference>
<dbReference type="SUPFAM" id="SSF56219">
    <property type="entry name" value="DNase I-like"/>
    <property type="match status" value="1"/>
</dbReference>
<evidence type="ECO:0000313" key="3">
    <source>
        <dbReference type="EMBL" id="KAH8039384.1"/>
    </source>
</evidence>
<dbReference type="PROSITE" id="PS50878">
    <property type="entry name" value="RT_POL"/>
    <property type="match status" value="1"/>
</dbReference>
<dbReference type="AlphaFoldDB" id="A0A9J6EZF3"/>
<dbReference type="Gene3D" id="3.30.70.270">
    <property type="match status" value="1"/>
</dbReference>
<evidence type="ECO:0000313" key="4">
    <source>
        <dbReference type="Proteomes" id="UP000821866"/>
    </source>
</evidence>
<dbReference type="GO" id="GO:0071897">
    <property type="term" value="P:DNA biosynthetic process"/>
    <property type="evidence" value="ECO:0007669"/>
    <property type="project" value="UniProtKB-ARBA"/>
</dbReference>
<protein>
    <recommendedName>
        <fullName evidence="2">Reverse transcriptase domain-containing protein</fullName>
    </recommendedName>
</protein>
<dbReference type="InterPro" id="IPR043128">
    <property type="entry name" value="Rev_trsase/Diguanyl_cyclase"/>
</dbReference>
<feature type="compositionally biased region" description="Basic and acidic residues" evidence="1">
    <location>
        <begin position="431"/>
        <end position="440"/>
    </location>
</feature>
<dbReference type="InterPro" id="IPR000477">
    <property type="entry name" value="RT_dom"/>
</dbReference>
<proteinExistence type="predicted"/>
<dbReference type="Pfam" id="PF03372">
    <property type="entry name" value="Exo_endo_phos"/>
    <property type="match status" value="1"/>
</dbReference>
<organism evidence="3 4">
    <name type="scientific">Rhipicephalus microplus</name>
    <name type="common">Cattle tick</name>
    <name type="synonym">Boophilus microplus</name>
    <dbReference type="NCBI Taxonomy" id="6941"/>
    <lineage>
        <taxon>Eukaryota</taxon>
        <taxon>Metazoa</taxon>
        <taxon>Ecdysozoa</taxon>
        <taxon>Arthropoda</taxon>
        <taxon>Chelicerata</taxon>
        <taxon>Arachnida</taxon>
        <taxon>Acari</taxon>
        <taxon>Parasitiformes</taxon>
        <taxon>Ixodida</taxon>
        <taxon>Ixodoidea</taxon>
        <taxon>Ixodidae</taxon>
        <taxon>Rhipicephalinae</taxon>
        <taxon>Rhipicephalus</taxon>
        <taxon>Boophilus</taxon>
    </lineage>
</organism>
<evidence type="ECO:0000259" key="2">
    <source>
        <dbReference type="PROSITE" id="PS50878"/>
    </source>
</evidence>
<dbReference type="Pfam" id="PF00078">
    <property type="entry name" value="RVT_1"/>
    <property type="match status" value="1"/>
</dbReference>
<dbReference type="InterPro" id="IPR005135">
    <property type="entry name" value="Endo/exonuclease/phosphatase"/>
</dbReference>
<dbReference type="VEuPathDB" id="VectorBase:LOC119180902"/>
<keyword evidence="4" id="KW-1185">Reference proteome</keyword>
<dbReference type="InterPro" id="IPR036691">
    <property type="entry name" value="Endo/exonu/phosph_ase_sf"/>
</dbReference>
<reference evidence="3" key="1">
    <citation type="journal article" date="2020" name="Cell">
        <title>Large-Scale Comparative Analyses of Tick Genomes Elucidate Their Genetic Diversity and Vector Capacities.</title>
        <authorList>
            <consortium name="Tick Genome and Microbiome Consortium (TIGMIC)"/>
            <person name="Jia N."/>
            <person name="Wang J."/>
            <person name="Shi W."/>
            <person name="Du L."/>
            <person name="Sun Y."/>
            <person name="Zhan W."/>
            <person name="Jiang J.F."/>
            <person name="Wang Q."/>
            <person name="Zhang B."/>
            <person name="Ji P."/>
            <person name="Bell-Sakyi L."/>
            <person name="Cui X.M."/>
            <person name="Yuan T.T."/>
            <person name="Jiang B.G."/>
            <person name="Yang W.F."/>
            <person name="Lam T.T."/>
            <person name="Chang Q.C."/>
            <person name="Ding S.J."/>
            <person name="Wang X.J."/>
            <person name="Zhu J.G."/>
            <person name="Ruan X.D."/>
            <person name="Zhao L."/>
            <person name="Wei J.T."/>
            <person name="Ye R.Z."/>
            <person name="Que T.C."/>
            <person name="Du C.H."/>
            <person name="Zhou Y.H."/>
            <person name="Cheng J.X."/>
            <person name="Dai P.F."/>
            <person name="Guo W.B."/>
            <person name="Han X.H."/>
            <person name="Huang E.J."/>
            <person name="Li L.F."/>
            <person name="Wei W."/>
            <person name="Gao Y.C."/>
            <person name="Liu J.Z."/>
            <person name="Shao H.Z."/>
            <person name="Wang X."/>
            <person name="Wang C.C."/>
            <person name="Yang T.C."/>
            <person name="Huo Q.B."/>
            <person name="Li W."/>
            <person name="Chen H.Y."/>
            <person name="Chen S.E."/>
            <person name="Zhou L.G."/>
            <person name="Ni X.B."/>
            <person name="Tian J.H."/>
            <person name="Sheng Y."/>
            <person name="Liu T."/>
            <person name="Pan Y.S."/>
            <person name="Xia L.Y."/>
            <person name="Li J."/>
            <person name="Zhao F."/>
            <person name="Cao W.C."/>
        </authorList>
    </citation>
    <scope>NUCLEOTIDE SEQUENCE</scope>
    <source>
        <strain evidence="3">Rmic-2018</strain>
    </source>
</reference>
<dbReference type="Gene3D" id="3.60.10.10">
    <property type="entry name" value="Endonuclease/exonuclease/phosphatase"/>
    <property type="match status" value="1"/>
</dbReference>
<dbReference type="InterPro" id="IPR043502">
    <property type="entry name" value="DNA/RNA_pol_sf"/>
</dbReference>
<sequence>MQGTNKLKWAELQDQVNRQKIDIYALTETHLRDDEQPLLPGLVWQGKNRSKGQKRGGGIGFITPKRSTVNGDCQDKEHMWIKIKIDTRDLYICVIYMATGLEEQKWNDSIYACLKKDIEETYKGQPVLLMGDFNCHIVELDGHEKDAAGFRKLIKQCNLQIANLHPACEGTYTWSRRANKSAIDYILYNQEVVRQDINITALYIDEDKTNSCGSDHNRMKLCLRRHQPHRVNRPETTKAHWRVKEQERLDEFSNKLESTLTEPLTYEEFAEKCLSVAQETIGKTSEKKRTRNTPWFDGELKTEIRIRKELSRRHRHTPNESTEKEVIWKEYLAQKRKVKEMAAKKIDQKFQKEEENLHKDRNHYSQKFWAYIRTLEPKDTLQEDPLILLTENSIPLHTKEEIEQHITKHFKNMQTNPVDPPPQISSRKKDKTSTPEEEKLTGPISKLELKRRINDLKNQKATGLDDIPNEFLKAFKTEAKEMLRGCLNDILASRKIPRTWKESRVKLIHKGKGKETSDIGAYRPITILSSILKLFNTILNRRLQNHCEKTLILSESQNGFRPNRRTSDHIFTLTQAIEMKNRDKSQLYLAYLDLQQAYDSVPHSRLWEKLEKINIEEDFIKLLKALYAECTAVYELGKYKSRQVQQNIGLKQGCPLSPTLFNIYINSLLEQVNREGPGLRLSTVTTERQEIYTKISCLAFADDIVLLAESPADLQHLLDICSRVAHEDCLTFNTDKTQWMGINIDDKDITFTIQGNTIKKTATYRYLGITISDQKNYLDKHQELLLKQSNRLKGRVWHLSRHSYNPYRVGRTLWKTLAVPAITYAGDTLAYSTQTVRCLDRHQNELGRWLLGGSFATANAAVTGELAWSTFEAREARSKIQYAGRLKFLPETNYSQRIYLHLRYRGIKTQWMKRLASLENKFGHNTKLEEAKSEREWRIITKNTITEASTEMWRTSAAKKRSLQLYLEYKQAPDREPFYRGDRESALLFQARTGSLPTRKRHWELFDTDPSCRLCGATEETIQHILMDCPRLGARDLPKINLAEYLGLPDDPVDTRVEHTESAKRRLKLWDRLCWQVDKHPDSVQRNEGPTENI</sequence>
<dbReference type="Proteomes" id="UP000821866">
    <property type="component" value="Chromosome 1"/>
</dbReference>
<evidence type="ECO:0000256" key="1">
    <source>
        <dbReference type="SAM" id="MobiDB-lite"/>
    </source>
</evidence>
<dbReference type="CDD" id="cd01650">
    <property type="entry name" value="RT_nLTR_like"/>
    <property type="match status" value="1"/>
</dbReference>
<dbReference type="VEuPathDB" id="VectorBase:LOC119160766"/>
<reference evidence="3" key="2">
    <citation type="submission" date="2021-09" db="EMBL/GenBank/DDBJ databases">
        <authorList>
            <person name="Jia N."/>
            <person name="Wang J."/>
            <person name="Shi W."/>
            <person name="Du L."/>
            <person name="Sun Y."/>
            <person name="Zhan W."/>
            <person name="Jiang J."/>
            <person name="Wang Q."/>
            <person name="Zhang B."/>
            <person name="Ji P."/>
            <person name="Sakyi L.B."/>
            <person name="Cui X."/>
            <person name="Yuan T."/>
            <person name="Jiang B."/>
            <person name="Yang W."/>
            <person name="Lam T.T.-Y."/>
            <person name="Chang Q."/>
            <person name="Ding S."/>
            <person name="Wang X."/>
            <person name="Zhu J."/>
            <person name="Ruan X."/>
            <person name="Zhao L."/>
            <person name="Wei J."/>
            <person name="Que T."/>
            <person name="Du C."/>
            <person name="Cheng J."/>
            <person name="Dai P."/>
            <person name="Han X."/>
            <person name="Huang E."/>
            <person name="Gao Y."/>
            <person name="Liu J."/>
            <person name="Shao H."/>
            <person name="Ye R."/>
            <person name="Li L."/>
            <person name="Wei W."/>
            <person name="Wang X."/>
            <person name="Wang C."/>
            <person name="Huo Q."/>
            <person name="Li W."/>
            <person name="Guo W."/>
            <person name="Chen H."/>
            <person name="Chen S."/>
            <person name="Zhou L."/>
            <person name="Zhou L."/>
            <person name="Ni X."/>
            <person name="Tian J."/>
            <person name="Zhou Y."/>
            <person name="Sheng Y."/>
            <person name="Liu T."/>
            <person name="Pan Y."/>
            <person name="Xia L."/>
            <person name="Li J."/>
            <person name="Zhao F."/>
            <person name="Cao W."/>
        </authorList>
    </citation>
    <scope>NUCLEOTIDE SEQUENCE</scope>
    <source>
        <strain evidence="3">Rmic-2018</strain>
        <tissue evidence="3">Larvae</tissue>
    </source>
</reference>
<dbReference type="SUPFAM" id="SSF56672">
    <property type="entry name" value="DNA/RNA polymerases"/>
    <property type="match status" value="1"/>
</dbReference>
<feature type="domain" description="Reverse transcriptase" evidence="2">
    <location>
        <begin position="489"/>
        <end position="771"/>
    </location>
</feature>
<comment type="caution">
    <text evidence="3">The sequence shown here is derived from an EMBL/GenBank/DDBJ whole genome shotgun (WGS) entry which is preliminary data.</text>
</comment>
<gene>
    <name evidence="3" type="ORF">HPB51_006010</name>
</gene>
<dbReference type="GO" id="GO:0003824">
    <property type="term" value="F:catalytic activity"/>
    <property type="evidence" value="ECO:0007669"/>
    <property type="project" value="InterPro"/>
</dbReference>